<accession>W4QYX3</accession>
<dbReference type="STRING" id="1236973.JCM9157_4546"/>
<sequence>MERSVEECFTPDILLEALKPFSLKENSLKKLGSFENYVYEATLDGREVILRLTHSSHRTKAEIESELDWILYLHKNGAPVCPPLLSSNKQYVEEIKAKQSSFFVSLFTKANGYSVKQTNIITNQHLIKKWGQTTGMLHRLTKEYRVPTHMISRKDLLDEFEFQFAPYIPNDPFVIERIKEVLTEVKALSKNETNYGLIHTDLHSGNFHYTGSSLEIFDFDDCAYHFFTHDIAIPIYYTFWQCTDKDQNIMKSHSEEFLRQFLSGYLLESSIEPLENLSLFLRLRDCELYGVLHKKLELPLNTKQFELISTIRNRIIAREAIVDLEFSDL</sequence>
<keyword evidence="4" id="KW-1185">Reference proteome</keyword>
<comment type="similarity">
    <text evidence="1">Belongs to the pseudomonas-type ThrB family.</text>
</comment>
<dbReference type="SUPFAM" id="SSF56112">
    <property type="entry name" value="Protein kinase-like (PK-like)"/>
    <property type="match status" value="1"/>
</dbReference>
<protein>
    <submittedName>
        <fullName evidence="3">Homoserine kinase</fullName>
    </submittedName>
</protein>
<dbReference type="Gene3D" id="3.30.200.20">
    <property type="entry name" value="Phosphorylase Kinase, domain 1"/>
    <property type="match status" value="1"/>
</dbReference>
<dbReference type="RefSeq" id="WP_035667848.1">
    <property type="nucleotide sequence ID" value="NZ_BAUV01000062.1"/>
</dbReference>
<dbReference type="InterPro" id="IPR050249">
    <property type="entry name" value="Pseudomonas-type_ThrB"/>
</dbReference>
<dbReference type="PANTHER" id="PTHR21064:SF6">
    <property type="entry name" value="AMINOGLYCOSIDE PHOSPHOTRANSFERASE DOMAIN-CONTAINING PROTEIN"/>
    <property type="match status" value="1"/>
</dbReference>
<dbReference type="GO" id="GO:0009088">
    <property type="term" value="P:threonine biosynthetic process"/>
    <property type="evidence" value="ECO:0007669"/>
    <property type="project" value="TreeGrafter"/>
</dbReference>
<reference evidence="3 4" key="1">
    <citation type="journal article" date="2014" name="Genome Announc.">
        <title>Draft Genome Sequences of Three Alkaliphilic Bacillus Strains, Bacillus wakoensis JCM 9140T, Bacillus akibai JCM 9157T, and Bacillus hemicellulosilyticus JCM 9152T.</title>
        <authorList>
            <person name="Yuki M."/>
            <person name="Oshima K."/>
            <person name="Suda W."/>
            <person name="Oshida Y."/>
            <person name="Kitamura K."/>
            <person name="Iida T."/>
            <person name="Hattori M."/>
            <person name="Ohkuma M."/>
        </authorList>
    </citation>
    <scope>NUCLEOTIDE SEQUENCE [LARGE SCALE GENOMIC DNA]</scope>
    <source>
        <strain evidence="3 4">JCM 9157</strain>
    </source>
</reference>
<organism evidence="3 4">
    <name type="scientific">Halalkalibacter akibai (strain ATCC 43226 / DSM 21942 / CIP 109018 / JCM 9157 / 1139)</name>
    <name type="common">Bacillus akibai</name>
    <dbReference type="NCBI Taxonomy" id="1236973"/>
    <lineage>
        <taxon>Bacteria</taxon>
        <taxon>Bacillati</taxon>
        <taxon>Bacillota</taxon>
        <taxon>Bacilli</taxon>
        <taxon>Bacillales</taxon>
        <taxon>Bacillaceae</taxon>
        <taxon>Halalkalibacter</taxon>
    </lineage>
</organism>
<evidence type="ECO:0000256" key="1">
    <source>
        <dbReference type="ARBA" id="ARBA00038240"/>
    </source>
</evidence>
<dbReference type="eggNOG" id="COG2334">
    <property type="taxonomic scope" value="Bacteria"/>
</dbReference>
<dbReference type="InterPro" id="IPR011009">
    <property type="entry name" value="Kinase-like_dom_sf"/>
</dbReference>
<dbReference type="InterPro" id="IPR002575">
    <property type="entry name" value="Aminoglycoside_PTrfase"/>
</dbReference>
<keyword evidence="3" id="KW-0418">Kinase</keyword>
<evidence type="ECO:0000259" key="2">
    <source>
        <dbReference type="Pfam" id="PF01636"/>
    </source>
</evidence>
<feature type="domain" description="Aminoglycoside phosphotransferase" evidence="2">
    <location>
        <begin position="31"/>
        <end position="241"/>
    </location>
</feature>
<dbReference type="OrthoDB" id="4030632at2"/>
<evidence type="ECO:0000313" key="3">
    <source>
        <dbReference type="EMBL" id="GAE37276.1"/>
    </source>
</evidence>
<dbReference type="AlphaFoldDB" id="W4QYX3"/>
<dbReference type="Pfam" id="PF01636">
    <property type="entry name" value="APH"/>
    <property type="match status" value="1"/>
</dbReference>
<dbReference type="Gene3D" id="3.90.1200.10">
    <property type="match status" value="1"/>
</dbReference>
<dbReference type="Proteomes" id="UP000018896">
    <property type="component" value="Unassembled WGS sequence"/>
</dbReference>
<gene>
    <name evidence="3" type="ORF">JCM9157_4546</name>
</gene>
<keyword evidence="3" id="KW-0808">Transferase</keyword>
<dbReference type="PANTHER" id="PTHR21064">
    <property type="entry name" value="AMINOGLYCOSIDE PHOSPHOTRANSFERASE DOMAIN-CONTAINING PROTEIN-RELATED"/>
    <property type="match status" value="1"/>
</dbReference>
<dbReference type="EMBL" id="BAUV01000062">
    <property type="protein sequence ID" value="GAE37276.1"/>
    <property type="molecule type" value="Genomic_DNA"/>
</dbReference>
<proteinExistence type="inferred from homology"/>
<name>W4QYX3_HALA3</name>
<comment type="caution">
    <text evidence="3">The sequence shown here is derived from an EMBL/GenBank/DDBJ whole genome shotgun (WGS) entry which is preliminary data.</text>
</comment>
<dbReference type="GO" id="GO:0004413">
    <property type="term" value="F:homoserine kinase activity"/>
    <property type="evidence" value="ECO:0007669"/>
    <property type="project" value="TreeGrafter"/>
</dbReference>
<evidence type="ECO:0000313" key="4">
    <source>
        <dbReference type="Proteomes" id="UP000018896"/>
    </source>
</evidence>